<sequence length="78" mass="8588">MLGDNRWTDADGTVHIIRPSTSPALTVCRQLAEGEAARARIGCDACVLTTAVELENQRLEQIRARLVQEREAVLSEDP</sequence>
<evidence type="ECO:0000313" key="2">
    <source>
        <dbReference type="Proteomes" id="UP000233786"/>
    </source>
</evidence>
<protein>
    <submittedName>
        <fullName evidence="1">Uncharacterized protein</fullName>
    </submittedName>
</protein>
<dbReference type="AlphaFoldDB" id="A0A2N3XYQ4"/>
<name>A0A2N3XYQ4_SACSN</name>
<dbReference type="Proteomes" id="UP000233786">
    <property type="component" value="Unassembled WGS sequence"/>
</dbReference>
<dbReference type="EMBL" id="PJNB01000001">
    <property type="protein sequence ID" value="PKW15823.1"/>
    <property type="molecule type" value="Genomic_DNA"/>
</dbReference>
<dbReference type="STRING" id="994479.GCA_000194155_03625"/>
<comment type="caution">
    <text evidence="1">The sequence shown here is derived from an EMBL/GenBank/DDBJ whole genome shotgun (WGS) entry which is preliminary data.</text>
</comment>
<evidence type="ECO:0000313" key="1">
    <source>
        <dbReference type="EMBL" id="PKW15823.1"/>
    </source>
</evidence>
<keyword evidence="2" id="KW-1185">Reference proteome</keyword>
<proteinExistence type="predicted"/>
<dbReference type="RefSeq" id="WP_010696869.1">
    <property type="nucleotide sequence ID" value="NZ_CP061007.1"/>
</dbReference>
<gene>
    <name evidence="1" type="ORF">A8926_3593</name>
</gene>
<reference evidence="1" key="1">
    <citation type="submission" date="2017-12" db="EMBL/GenBank/DDBJ databases">
        <title>Sequencing the genomes of 1000 Actinobacteria strains.</title>
        <authorList>
            <person name="Klenk H.-P."/>
        </authorList>
    </citation>
    <scope>NUCLEOTIDE SEQUENCE [LARGE SCALE GENOMIC DNA]</scope>
    <source>
        <strain evidence="1">DSM 44228</strain>
    </source>
</reference>
<accession>A0A2N3XYQ4</accession>
<organism evidence="1 2">
    <name type="scientific">Saccharopolyspora spinosa</name>
    <dbReference type="NCBI Taxonomy" id="60894"/>
    <lineage>
        <taxon>Bacteria</taxon>
        <taxon>Bacillati</taxon>
        <taxon>Actinomycetota</taxon>
        <taxon>Actinomycetes</taxon>
        <taxon>Pseudonocardiales</taxon>
        <taxon>Pseudonocardiaceae</taxon>
        <taxon>Saccharopolyspora</taxon>
    </lineage>
</organism>